<gene>
    <name evidence="1" type="ORF">EZS28_041439</name>
</gene>
<comment type="caution">
    <text evidence="1">The sequence shown here is derived from an EMBL/GenBank/DDBJ whole genome shotgun (WGS) entry which is preliminary data.</text>
</comment>
<proteinExistence type="predicted"/>
<evidence type="ECO:0000313" key="2">
    <source>
        <dbReference type="Proteomes" id="UP000324800"/>
    </source>
</evidence>
<name>A0A5J4U035_9EUKA</name>
<accession>A0A5J4U035</accession>
<evidence type="ECO:0000313" key="1">
    <source>
        <dbReference type="EMBL" id="KAA6363035.1"/>
    </source>
</evidence>
<sequence length="75" mass="8152">MIDALASGFQLQALQFWELGILTIQHILESNLSEAVIEIVSGLVLALRQAERANIARIGLFLGSTPIYLMGITTP</sequence>
<dbReference type="Proteomes" id="UP000324800">
    <property type="component" value="Unassembled WGS sequence"/>
</dbReference>
<dbReference type="EMBL" id="SNRW01023400">
    <property type="protein sequence ID" value="KAA6363035.1"/>
    <property type="molecule type" value="Genomic_DNA"/>
</dbReference>
<organism evidence="1 2">
    <name type="scientific">Streblomastix strix</name>
    <dbReference type="NCBI Taxonomy" id="222440"/>
    <lineage>
        <taxon>Eukaryota</taxon>
        <taxon>Metamonada</taxon>
        <taxon>Preaxostyla</taxon>
        <taxon>Oxymonadida</taxon>
        <taxon>Streblomastigidae</taxon>
        <taxon>Streblomastix</taxon>
    </lineage>
</organism>
<protein>
    <submittedName>
        <fullName evidence="1">Uncharacterized protein</fullName>
    </submittedName>
</protein>
<reference evidence="1 2" key="1">
    <citation type="submission" date="2019-03" db="EMBL/GenBank/DDBJ databases">
        <title>Single cell metagenomics reveals metabolic interactions within the superorganism composed of flagellate Streblomastix strix and complex community of Bacteroidetes bacteria on its surface.</title>
        <authorList>
            <person name="Treitli S.C."/>
            <person name="Kolisko M."/>
            <person name="Husnik F."/>
            <person name="Keeling P."/>
            <person name="Hampl V."/>
        </authorList>
    </citation>
    <scope>NUCLEOTIDE SEQUENCE [LARGE SCALE GENOMIC DNA]</scope>
    <source>
        <strain evidence="1">ST1C</strain>
    </source>
</reference>
<dbReference type="AlphaFoldDB" id="A0A5J4U035"/>